<feature type="region of interest" description="Disordered" evidence="1">
    <location>
        <begin position="154"/>
        <end position="178"/>
    </location>
</feature>
<evidence type="ECO:0000256" key="2">
    <source>
        <dbReference type="SAM" id="SignalP"/>
    </source>
</evidence>
<sequence length="279" mass="29435" precursor="true">MRPKSGLMTNAKAFKVGLVVAIGWLVAEPAFAQQTTVTAPLQGNSSGFYEGIGTQWGISGKGWFFQFGGPPVQPPFAAGDPNGGANFGGGFRSGGMSGFFRLYADQGSSRSSSSAAPSVTIPNGGQGFFSDTVQRPFVMGLVPVVGDAESPLHEKLSRLQSERSAASPMPQPHEDEVATKEDLILKRSETVAASESGGGAAAGRSTAERGDVSVAEIREQKRRAEEARLVEIRELVAKADTLVSEGKTSVARSYLKMAERKAASEEERVAIAKRLAELK</sequence>
<evidence type="ECO:0000313" key="4">
    <source>
        <dbReference type="Proteomes" id="UP000001887"/>
    </source>
</evidence>
<evidence type="ECO:0000313" key="3">
    <source>
        <dbReference type="EMBL" id="ADB18584.1"/>
    </source>
</evidence>
<organism evidence="3 4">
    <name type="scientific">Pirellula staleyi (strain ATCC 27377 / DSM 6068 / ICPB 4128)</name>
    <name type="common">Pirella staleyi</name>
    <dbReference type="NCBI Taxonomy" id="530564"/>
    <lineage>
        <taxon>Bacteria</taxon>
        <taxon>Pseudomonadati</taxon>
        <taxon>Planctomycetota</taxon>
        <taxon>Planctomycetia</taxon>
        <taxon>Pirellulales</taxon>
        <taxon>Pirellulaceae</taxon>
        <taxon>Pirellula</taxon>
    </lineage>
</organism>
<dbReference type="OrthoDB" id="282804at2"/>
<name>D2R1X3_PIRSD</name>
<evidence type="ECO:0000256" key="1">
    <source>
        <dbReference type="SAM" id="MobiDB-lite"/>
    </source>
</evidence>
<proteinExistence type="predicted"/>
<dbReference type="HOGENOM" id="CLU_996977_0_0_0"/>
<dbReference type="Proteomes" id="UP000001887">
    <property type="component" value="Chromosome"/>
</dbReference>
<dbReference type="AlphaFoldDB" id="D2R1X3"/>
<gene>
    <name evidence="3" type="ordered locus">Psta_3930</name>
</gene>
<dbReference type="STRING" id="530564.Psta_3930"/>
<dbReference type="KEGG" id="psl:Psta_3930"/>
<dbReference type="EMBL" id="CP001848">
    <property type="protein sequence ID" value="ADB18584.1"/>
    <property type="molecule type" value="Genomic_DNA"/>
</dbReference>
<reference evidence="3 4" key="1">
    <citation type="journal article" date="2009" name="Stand. Genomic Sci.">
        <title>Complete genome sequence of Pirellula staleyi type strain (ATCC 27377).</title>
        <authorList>
            <person name="Clum A."/>
            <person name="Tindall B.J."/>
            <person name="Sikorski J."/>
            <person name="Ivanova N."/>
            <person name="Mavrommatis K."/>
            <person name="Lucas S."/>
            <person name="Glavina del Rio T."/>
            <person name="Nolan M."/>
            <person name="Chen F."/>
            <person name="Tice H."/>
            <person name="Pitluck S."/>
            <person name="Cheng J.F."/>
            <person name="Chertkov O."/>
            <person name="Brettin T."/>
            <person name="Han C."/>
            <person name="Detter J.C."/>
            <person name="Kuske C."/>
            <person name="Bruce D."/>
            <person name="Goodwin L."/>
            <person name="Ovchinikova G."/>
            <person name="Pati A."/>
            <person name="Mikhailova N."/>
            <person name="Chen A."/>
            <person name="Palaniappan K."/>
            <person name="Land M."/>
            <person name="Hauser L."/>
            <person name="Chang Y.J."/>
            <person name="Jeffries C.D."/>
            <person name="Chain P."/>
            <person name="Rohde M."/>
            <person name="Goker M."/>
            <person name="Bristow J."/>
            <person name="Eisen J.A."/>
            <person name="Markowitz V."/>
            <person name="Hugenholtz P."/>
            <person name="Kyrpides N.C."/>
            <person name="Klenk H.P."/>
            <person name="Lapidus A."/>
        </authorList>
    </citation>
    <scope>NUCLEOTIDE SEQUENCE [LARGE SCALE GENOMIC DNA]</scope>
    <source>
        <strain evidence="4">ATCC 27377 / DSM 6068 / ICPB 4128</strain>
    </source>
</reference>
<keyword evidence="4" id="KW-1185">Reference proteome</keyword>
<protein>
    <submittedName>
        <fullName evidence="3">Uncharacterized protein</fullName>
    </submittedName>
</protein>
<keyword evidence="2" id="KW-0732">Signal</keyword>
<feature type="signal peptide" evidence="2">
    <location>
        <begin position="1"/>
        <end position="32"/>
    </location>
</feature>
<accession>D2R1X3</accession>
<feature type="chain" id="PRO_5003035987" evidence="2">
    <location>
        <begin position="33"/>
        <end position="279"/>
    </location>
</feature>
<feature type="region of interest" description="Disordered" evidence="1">
    <location>
        <begin position="190"/>
        <end position="213"/>
    </location>
</feature>
<dbReference type="eggNOG" id="COG1450">
    <property type="taxonomic scope" value="Bacteria"/>
</dbReference>